<keyword evidence="7" id="KW-1185">Reference proteome</keyword>
<dbReference type="InterPro" id="IPR003439">
    <property type="entry name" value="ABC_transporter-like_ATP-bd"/>
</dbReference>
<dbReference type="InterPro" id="IPR003593">
    <property type="entry name" value="AAA+_ATPase"/>
</dbReference>
<dbReference type="SUPFAM" id="SSF52540">
    <property type="entry name" value="P-loop containing nucleoside triphosphate hydrolases"/>
    <property type="match status" value="1"/>
</dbReference>
<reference evidence="6" key="1">
    <citation type="submission" date="2022-12" db="EMBL/GenBank/DDBJ databases">
        <title>Jiella pelagia sp. nov., isolated from phosphonate enriched culture of Northwest Pacific surface seawater.</title>
        <authorList>
            <person name="Shin D.Y."/>
            <person name="Hwang C.Y."/>
        </authorList>
    </citation>
    <scope>NUCLEOTIDE SEQUENCE</scope>
    <source>
        <strain evidence="6">HL-NP1</strain>
    </source>
</reference>
<proteinExistence type="inferred from homology"/>
<evidence type="ECO:0000259" key="5">
    <source>
        <dbReference type="PROSITE" id="PS50893"/>
    </source>
</evidence>
<evidence type="ECO:0000313" key="7">
    <source>
        <dbReference type="Proteomes" id="UP001164020"/>
    </source>
</evidence>
<protein>
    <submittedName>
        <fullName evidence="6">ABC transporter ATP-binding protein</fullName>
    </submittedName>
</protein>
<dbReference type="InterPro" id="IPR027417">
    <property type="entry name" value="P-loop_NTPase"/>
</dbReference>
<dbReference type="Gene3D" id="3.40.50.300">
    <property type="entry name" value="P-loop containing nucleotide triphosphate hydrolases"/>
    <property type="match status" value="1"/>
</dbReference>
<evidence type="ECO:0000256" key="4">
    <source>
        <dbReference type="ARBA" id="ARBA00022840"/>
    </source>
</evidence>
<evidence type="ECO:0000256" key="1">
    <source>
        <dbReference type="ARBA" id="ARBA00005417"/>
    </source>
</evidence>
<feature type="domain" description="ABC transporter" evidence="5">
    <location>
        <begin position="41"/>
        <end position="275"/>
    </location>
</feature>
<dbReference type="SMART" id="SM00382">
    <property type="entry name" value="AAA"/>
    <property type="match status" value="1"/>
</dbReference>
<dbReference type="EMBL" id="CP114029">
    <property type="protein sequence ID" value="WAP70939.1"/>
    <property type="molecule type" value="Genomic_DNA"/>
</dbReference>
<keyword evidence="2" id="KW-0813">Transport</keyword>
<evidence type="ECO:0000313" key="6">
    <source>
        <dbReference type="EMBL" id="WAP70939.1"/>
    </source>
</evidence>
<comment type="similarity">
    <text evidence="1">Belongs to the ABC transporter superfamily.</text>
</comment>
<dbReference type="RefSeq" id="WP_268883476.1">
    <property type="nucleotide sequence ID" value="NZ_CP114029.1"/>
</dbReference>
<organism evidence="6 7">
    <name type="scientific">Jiella pelagia</name>
    <dbReference type="NCBI Taxonomy" id="2986949"/>
    <lineage>
        <taxon>Bacteria</taxon>
        <taxon>Pseudomonadati</taxon>
        <taxon>Pseudomonadota</taxon>
        <taxon>Alphaproteobacteria</taxon>
        <taxon>Hyphomicrobiales</taxon>
        <taxon>Aurantimonadaceae</taxon>
        <taxon>Jiella</taxon>
    </lineage>
</organism>
<dbReference type="PANTHER" id="PTHR42781">
    <property type="entry name" value="SPERMIDINE/PUTRESCINE IMPORT ATP-BINDING PROTEIN POTA"/>
    <property type="match status" value="1"/>
</dbReference>
<evidence type="ECO:0000256" key="2">
    <source>
        <dbReference type="ARBA" id="ARBA00022448"/>
    </source>
</evidence>
<dbReference type="Proteomes" id="UP001164020">
    <property type="component" value="Chromosome"/>
</dbReference>
<dbReference type="PROSITE" id="PS00211">
    <property type="entry name" value="ABC_TRANSPORTER_1"/>
    <property type="match status" value="1"/>
</dbReference>
<dbReference type="GO" id="GO:0005524">
    <property type="term" value="F:ATP binding"/>
    <property type="evidence" value="ECO:0007669"/>
    <property type="project" value="UniProtKB-KW"/>
</dbReference>
<sequence>MRIIRSQHPRFAAAEIVTDRACHRNINRVCVHNHFLEDPLLALKSVSRHYGQASALDGLDLVVPDDSYVSLLGASGSGKTTLLRIIAGFEEPDTGTISLRGARLDGIPPHKRGVGFVFQNFALFPHLSVEDNVAFGLRYREERPVRDKAEVRERVQTILDLVGLEGLGRRSVGAISGGQKQRVALARTLIAEPKIVLLDEPLGALDANLRERMCDELHAIRQRLGISFLHVTGSETEALLMGDQVAVLADGAIAQMAPPDDLFRSPTSATVARHLNAFNIISGTVREGRLRSPVGALALPAGIAAPDGQPMSVALPYDGISVKPRRDEASDGISARFVTAEFKGPSMLSFFRAADGSLIQSLVHLSEPRPPRYEPDQVYALDFDPELLIAFPERAH</sequence>
<keyword evidence="3" id="KW-0547">Nucleotide-binding</keyword>
<dbReference type="PROSITE" id="PS50893">
    <property type="entry name" value="ABC_TRANSPORTER_2"/>
    <property type="match status" value="1"/>
</dbReference>
<evidence type="ECO:0000256" key="3">
    <source>
        <dbReference type="ARBA" id="ARBA00022741"/>
    </source>
</evidence>
<name>A0ABY7C7A5_9HYPH</name>
<dbReference type="InterPro" id="IPR017871">
    <property type="entry name" value="ABC_transporter-like_CS"/>
</dbReference>
<dbReference type="InterPro" id="IPR050093">
    <property type="entry name" value="ABC_SmlMolc_Importer"/>
</dbReference>
<dbReference type="Pfam" id="PF00005">
    <property type="entry name" value="ABC_tran"/>
    <property type="match status" value="1"/>
</dbReference>
<keyword evidence="4 6" id="KW-0067">ATP-binding</keyword>
<dbReference type="PANTHER" id="PTHR42781:SF4">
    <property type="entry name" value="SPERMIDINE_PUTRESCINE IMPORT ATP-BINDING PROTEIN POTA"/>
    <property type="match status" value="1"/>
</dbReference>
<accession>A0ABY7C7A5</accession>
<gene>
    <name evidence="6" type="ORF">OH818_13800</name>
</gene>